<evidence type="ECO:0000313" key="9">
    <source>
        <dbReference type="Proteomes" id="UP000001396"/>
    </source>
</evidence>
<evidence type="ECO:0000256" key="5">
    <source>
        <dbReference type="ARBA" id="ARBA00023136"/>
    </source>
</evidence>
<evidence type="ECO:0000256" key="4">
    <source>
        <dbReference type="ARBA" id="ARBA00022989"/>
    </source>
</evidence>
<dbReference type="GeneID" id="31357159"/>
<dbReference type="AlphaFoldDB" id="D3B016"/>
<evidence type="ECO:0000313" key="8">
    <source>
        <dbReference type="EMBL" id="EFA84640.1"/>
    </source>
</evidence>
<protein>
    <submittedName>
        <fullName evidence="8">Transmembrane protein</fullName>
    </submittedName>
</protein>
<comment type="caution">
    <text evidence="8">The sequence shown here is derived from an EMBL/GenBank/DDBJ whole genome shotgun (WGS) entry which is preliminary data.</text>
</comment>
<feature type="transmembrane region" description="Helical" evidence="6">
    <location>
        <begin position="68"/>
        <end position="89"/>
    </location>
</feature>
<gene>
    <name evidence="8" type="ORF">PPL_01630</name>
</gene>
<evidence type="ECO:0000256" key="3">
    <source>
        <dbReference type="ARBA" id="ARBA00022692"/>
    </source>
</evidence>
<dbReference type="InParanoid" id="D3B016"/>
<dbReference type="PANTHER" id="PTHR12459:SF15">
    <property type="entry name" value="TRANSMEMBRANE PROTEIN 135"/>
    <property type="match status" value="1"/>
</dbReference>
<feature type="transmembrane region" description="Helical" evidence="6">
    <location>
        <begin position="143"/>
        <end position="166"/>
    </location>
</feature>
<comment type="subcellular location">
    <subcellularLocation>
        <location evidence="1">Endomembrane system</location>
        <topology evidence="1">Multi-pass membrane protein</topology>
    </subcellularLocation>
</comment>
<keyword evidence="5 6" id="KW-0472">Membrane</keyword>
<dbReference type="Pfam" id="PF15982">
    <property type="entry name" value="TMEM135_C_rich"/>
    <property type="match status" value="1"/>
</dbReference>
<name>D3B016_HETP5</name>
<sequence length="188" mass="21083">MTAQSKPNQIVEQISCKVIHPWSKSCTLAAAQIWLQVFIAGFKLYAPLFLIPTIIFKRKGSLPEIIRSSTFLGTYAGAFGSAICFFKYLAGGRDYKSIAAISGFFAGLLSILIERKSRRSELALYCLNQTLEIMWKMAATRGFAFYIKNGEVLVFMIASAILMYFFQHEPDSLRSNMNGLLKFFIGSN</sequence>
<feature type="transmembrane region" description="Helical" evidence="6">
    <location>
        <begin position="33"/>
        <end position="56"/>
    </location>
</feature>
<dbReference type="EMBL" id="ADBJ01000008">
    <property type="protein sequence ID" value="EFA84640.1"/>
    <property type="molecule type" value="Genomic_DNA"/>
</dbReference>
<dbReference type="InterPro" id="IPR031926">
    <property type="entry name" value="TMEM135_N"/>
</dbReference>
<evidence type="ECO:0000256" key="2">
    <source>
        <dbReference type="ARBA" id="ARBA00008924"/>
    </source>
</evidence>
<accession>D3B016</accession>
<keyword evidence="9" id="KW-1185">Reference proteome</keyword>
<evidence type="ECO:0000256" key="6">
    <source>
        <dbReference type="SAM" id="Phobius"/>
    </source>
</evidence>
<dbReference type="PANTHER" id="PTHR12459">
    <property type="entry name" value="TRANSMEMBRANE PROTEIN 135-RELATED"/>
    <property type="match status" value="1"/>
</dbReference>
<dbReference type="GO" id="GO:0012505">
    <property type="term" value="C:endomembrane system"/>
    <property type="evidence" value="ECO:0007669"/>
    <property type="project" value="UniProtKB-SubCell"/>
</dbReference>
<dbReference type="InterPro" id="IPR026749">
    <property type="entry name" value="Tmem135"/>
</dbReference>
<evidence type="ECO:0000259" key="7">
    <source>
        <dbReference type="Pfam" id="PF15982"/>
    </source>
</evidence>
<keyword evidence="3 6" id="KW-0812">Transmembrane</keyword>
<dbReference type="OMA" id="IMCAIQH"/>
<comment type="similarity">
    <text evidence="2">Belongs to the TMEM135 family.</text>
</comment>
<proteinExistence type="inferred from homology"/>
<dbReference type="RefSeq" id="XP_020436753.1">
    <property type="nucleotide sequence ID" value="XM_020572636.1"/>
</dbReference>
<dbReference type="Proteomes" id="UP000001396">
    <property type="component" value="Unassembled WGS sequence"/>
</dbReference>
<keyword evidence="4 6" id="KW-1133">Transmembrane helix</keyword>
<reference evidence="8 9" key="1">
    <citation type="journal article" date="2011" name="Genome Res.">
        <title>Phylogeny-wide analysis of social amoeba genomes highlights ancient origins for complex intercellular communication.</title>
        <authorList>
            <person name="Heidel A.J."/>
            <person name="Lawal H.M."/>
            <person name="Felder M."/>
            <person name="Schilde C."/>
            <person name="Helps N.R."/>
            <person name="Tunggal B."/>
            <person name="Rivero F."/>
            <person name="John U."/>
            <person name="Schleicher M."/>
            <person name="Eichinger L."/>
            <person name="Platzer M."/>
            <person name="Noegel A.A."/>
            <person name="Schaap P."/>
            <person name="Gloeckner G."/>
        </authorList>
    </citation>
    <scope>NUCLEOTIDE SEQUENCE [LARGE SCALE GENOMIC DNA]</scope>
    <source>
        <strain evidence="9">ATCC 26659 / Pp 5 / PN500</strain>
    </source>
</reference>
<feature type="domain" description="Transmembrane protein 135 N-terminal" evidence="7">
    <location>
        <begin position="17"/>
        <end position="138"/>
    </location>
</feature>
<organism evidence="8 9">
    <name type="scientific">Heterostelium pallidum (strain ATCC 26659 / Pp 5 / PN500)</name>
    <name type="common">Cellular slime mold</name>
    <name type="synonym">Polysphondylium pallidum</name>
    <dbReference type="NCBI Taxonomy" id="670386"/>
    <lineage>
        <taxon>Eukaryota</taxon>
        <taxon>Amoebozoa</taxon>
        <taxon>Evosea</taxon>
        <taxon>Eumycetozoa</taxon>
        <taxon>Dictyostelia</taxon>
        <taxon>Acytosteliales</taxon>
        <taxon>Acytosteliaceae</taxon>
        <taxon>Heterostelium</taxon>
    </lineage>
</organism>
<evidence type="ECO:0000256" key="1">
    <source>
        <dbReference type="ARBA" id="ARBA00004127"/>
    </source>
</evidence>